<dbReference type="PANTHER" id="PTHR11783">
    <property type="entry name" value="SULFOTRANSFERASE SULT"/>
    <property type="match status" value="1"/>
</dbReference>
<comment type="similarity">
    <text evidence="1">Belongs to the sulfotransferase 1 family.</text>
</comment>
<dbReference type="SUPFAM" id="SSF52540">
    <property type="entry name" value="P-loop containing nucleoside triphosphate hydrolases"/>
    <property type="match status" value="1"/>
</dbReference>
<dbReference type="OrthoDB" id="205623at2759"/>
<proteinExistence type="inferred from homology"/>
<evidence type="ECO:0000256" key="2">
    <source>
        <dbReference type="ARBA" id="ARBA00022679"/>
    </source>
</evidence>
<reference evidence="4" key="1">
    <citation type="submission" date="2022-07" db="EMBL/GenBank/DDBJ databases">
        <authorList>
            <person name="Trinca V."/>
            <person name="Uliana J.V.C."/>
            <person name="Torres T.T."/>
            <person name="Ward R.J."/>
            <person name="Monesi N."/>
        </authorList>
    </citation>
    <scope>NUCLEOTIDE SEQUENCE</scope>
    <source>
        <strain evidence="4">HSMRA1968</strain>
        <tissue evidence="4">Whole embryos</tissue>
    </source>
</reference>
<evidence type="ECO:0000259" key="3">
    <source>
        <dbReference type="Pfam" id="PF00685"/>
    </source>
</evidence>
<dbReference type="AlphaFoldDB" id="A0A9Q0MWV7"/>
<comment type="caution">
    <text evidence="4">The sequence shown here is derived from an EMBL/GenBank/DDBJ whole genome shotgun (WGS) entry which is preliminary data.</text>
</comment>
<protein>
    <submittedName>
        <fullName evidence="4">Luciferin sulfotransferase</fullName>
    </submittedName>
</protein>
<feature type="domain" description="Sulfotransferase" evidence="3">
    <location>
        <begin position="65"/>
        <end position="320"/>
    </location>
</feature>
<dbReference type="EMBL" id="WJQU01000003">
    <property type="protein sequence ID" value="KAJ6638674.1"/>
    <property type="molecule type" value="Genomic_DNA"/>
</dbReference>
<evidence type="ECO:0000256" key="1">
    <source>
        <dbReference type="ARBA" id="ARBA00005771"/>
    </source>
</evidence>
<evidence type="ECO:0000313" key="5">
    <source>
        <dbReference type="Proteomes" id="UP001151699"/>
    </source>
</evidence>
<dbReference type="InterPro" id="IPR027417">
    <property type="entry name" value="P-loop_NTPase"/>
</dbReference>
<organism evidence="4 5">
    <name type="scientific">Pseudolycoriella hygida</name>
    <dbReference type="NCBI Taxonomy" id="35572"/>
    <lineage>
        <taxon>Eukaryota</taxon>
        <taxon>Metazoa</taxon>
        <taxon>Ecdysozoa</taxon>
        <taxon>Arthropoda</taxon>
        <taxon>Hexapoda</taxon>
        <taxon>Insecta</taxon>
        <taxon>Pterygota</taxon>
        <taxon>Neoptera</taxon>
        <taxon>Endopterygota</taxon>
        <taxon>Diptera</taxon>
        <taxon>Nematocera</taxon>
        <taxon>Sciaroidea</taxon>
        <taxon>Sciaridae</taxon>
        <taxon>Pseudolycoriella</taxon>
    </lineage>
</organism>
<keyword evidence="2" id="KW-0808">Transferase</keyword>
<dbReference type="Pfam" id="PF00685">
    <property type="entry name" value="Sulfotransfer_1"/>
    <property type="match status" value="1"/>
</dbReference>
<dbReference type="GO" id="GO:0008146">
    <property type="term" value="F:sulfotransferase activity"/>
    <property type="evidence" value="ECO:0007669"/>
    <property type="project" value="InterPro"/>
</dbReference>
<dbReference type="Gene3D" id="3.40.50.300">
    <property type="entry name" value="P-loop containing nucleotide triphosphate hydrolases"/>
    <property type="match status" value="1"/>
</dbReference>
<accession>A0A9Q0MWV7</accession>
<evidence type="ECO:0000313" key="4">
    <source>
        <dbReference type="EMBL" id="KAJ6638674.1"/>
    </source>
</evidence>
<dbReference type="InterPro" id="IPR000863">
    <property type="entry name" value="Sulfotransferase_dom"/>
</dbReference>
<gene>
    <name evidence="4" type="primary">LST_0</name>
    <name evidence="4" type="ORF">Bhyg_11411</name>
</gene>
<name>A0A9Q0MWV7_9DIPT</name>
<dbReference type="Proteomes" id="UP001151699">
    <property type="component" value="Chromosome X"/>
</dbReference>
<keyword evidence="5" id="KW-1185">Reference proteome</keyword>
<sequence length="331" mass="38876">MPVCFKDVIGLTKKSEYLFATKFVYAYPVPNPVSPLGPDYKFEKCFLPVKCKKFLEQIENFKVLKDDVWGVSFAKTGSTWSQEMIWLMNNDLDYVTAREKQLFARFPFVELDIYDENNTRNTLELMSRLPSPRHLKTHLPAGLLPKDIWTVKPKIIYTARGVKDTAISYYHHFVYFKDYKGSMQDFLETFLENKILLSPYHGHFKDFWSLRHEENVLFLTYEEMKSDLMAVLRKTSKFLGKSYTHEELLKLAEHLSFDTMKTNPSVNFTMTYKKPGNENCDANSFDAKNKFSFIRKGIIGSHKEEMTPELIEKFDNWTREYNLKNGTSIEP</sequence>